<protein>
    <submittedName>
        <fullName evidence="1">Uncharacterized protein</fullName>
    </submittedName>
</protein>
<comment type="caution">
    <text evidence="1">The sequence shown here is derived from an EMBL/GenBank/DDBJ whole genome shotgun (WGS) entry which is preliminary data.</text>
</comment>
<reference evidence="2" key="1">
    <citation type="journal article" date="2015" name="Nat. Genet.">
        <title>The genome and transcriptome of the zoonotic hookworm Ancylostoma ceylanicum identify infection-specific gene families.</title>
        <authorList>
            <person name="Schwarz E.M."/>
            <person name="Hu Y."/>
            <person name="Antoshechkin I."/>
            <person name="Miller M.M."/>
            <person name="Sternberg P.W."/>
            <person name="Aroian R.V."/>
        </authorList>
    </citation>
    <scope>NUCLEOTIDE SEQUENCE</scope>
    <source>
        <strain evidence="2">HY135</strain>
    </source>
</reference>
<dbReference type="Proteomes" id="UP000024635">
    <property type="component" value="Unassembled WGS sequence"/>
</dbReference>
<evidence type="ECO:0000313" key="2">
    <source>
        <dbReference type="Proteomes" id="UP000024635"/>
    </source>
</evidence>
<name>A0A016VS35_9BILA</name>
<dbReference type="AlphaFoldDB" id="A0A016VS35"/>
<dbReference type="EMBL" id="JARK01001341">
    <property type="protein sequence ID" value="EYC30394.1"/>
    <property type="molecule type" value="Genomic_DNA"/>
</dbReference>
<proteinExistence type="predicted"/>
<gene>
    <name evidence="1" type="primary">Acey_s0005.g2627</name>
    <name evidence="1" type="ORF">Y032_0005g2627</name>
</gene>
<evidence type="ECO:0000313" key="1">
    <source>
        <dbReference type="EMBL" id="EYC30394.1"/>
    </source>
</evidence>
<sequence>MVKFEVDESNGEKYVYAVAGVISSDDVHAMRIKKSGGKLGETKTIELMELITKMLTCPAIGTVPKIERLQELIK</sequence>
<accession>A0A016VS35</accession>
<keyword evidence="2" id="KW-1185">Reference proteome</keyword>
<organism evidence="1 2">
    <name type="scientific">Ancylostoma ceylanicum</name>
    <dbReference type="NCBI Taxonomy" id="53326"/>
    <lineage>
        <taxon>Eukaryota</taxon>
        <taxon>Metazoa</taxon>
        <taxon>Ecdysozoa</taxon>
        <taxon>Nematoda</taxon>
        <taxon>Chromadorea</taxon>
        <taxon>Rhabditida</taxon>
        <taxon>Rhabditina</taxon>
        <taxon>Rhabditomorpha</taxon>
        <taxon>Strongyloidea</taxon>
        <taxon>Ancylostomatidae</taxon>
        <taxon>Ancylostomatinae</taxon>
        <taxon>Ancylostoma</taxon>
    </lineage>
</organism>
<dbReference type="OrthoDB" id="10451566at2759"/>